<evidence type="ECO:0000313" key="1">
    <source>
        <dbReference type="EMBL" id="GAH44088.1"/>
    </source>
</evidence>
<organism evidence="1">
    <name type="scientific">marine sediment metagenome</name>
    <dbReference type="NCBI Taxonomy" id="412755"/>
    <lineage>
        <taxon>unclassified sequences</taxon>
        <taxon>metagenomes</taxon>
        <taxon>ecological metagenomes</taxon>
    </lineage>
</organism>
<proteinExistence type="predicted"/>
<accession>X1HFL4</accession>
<gene>
    <name evidence="1" type="ORF">S03H2_19185</name>
</gene>
<name>X1HFL4_9ZZZZ</name>
<evidence type="ECO:0008006" key="2">
    <source>
        <dbReference type="Google" id="ProtNLM"/>
    </source>
</evidence>
<dbReference type="AlphaFoldDB" id="X1HFL4"/>
<reference evidence="1" key="1">
    <citation type="journal article" date="2014" name="Front. Microbiol.">
        <title>High frequency of phylogenetically diverse reductive dehalogenase-homologous genes in deep subseafloor sedimentary metagenomes.</title>
        <authorList>
            <person name="Kawai M."/>
            <person name="Futagami T."/>
            <person name="Toyoda A."/>
            <person name="Takaki Y."/>
            <person name="Nishi S."/>
            <person name="Hori S."/>
            <person name="Arai W."/>
            <person name="Tsubouchi T."/>
            <person name="Morono Y."/>
            <person name="Uchiyama I."/>
            <person name="Ito T."/>
            <person name="Fujiyama A."/>
            <person name="Inagaki F."/>
            <person name="Takami H."/>
        </authorList>
    </citation>
    <scope>NUCLEOTIDE SEQUENCE</scope>
    <source>
        <strain evidence="1">Expedition CK06-06</strain>
    </source>
</reference>
<sequence length="127" mass="14972">MGRLILLVDAKHWNCRTNNLSAINKASKLQSRRMHALIKNPDVISKLITKLLNQNELQKIKAFMPFKLIPMIVTLIENKVKLSYIQVPIVSIFHLNRFIQEFDFNEKFFIYEIITNITIQKNLTNKF</sequence>
<protein>
    <recommendedName>
        <fullName evidence="2">NERD domain-containing protein</fullName>
    </recommendedName>
</protein>
<comment type="caution">
    <text evidence="1">The sequence shown here is derived from an EMBL/GenBank/DDBJ whole genome shotgun (WGS) entry which is preliminary data.</text>
</comment>
<dbReference type="EMBL" id="BARU01010006">
    <property type="protein sequence ID" value="GAH44088.1"/>
    <property type="molecule type" value="Genomic_DNA"/>
</dbReference>